<dbReference type="Gene3D" id="1.10.10.10">
    <property type="entry name" value="Winged helix-like DNA-binding domain superfamily/Winged helix DNA-binding domain"/>
    <property type="match status" value="1"/>
</dbReference>
<dbReference type="InterPro" id="IPR008813">
    <property type="entry name" value="Plasmid_replication_RepL"/>
</dbReference>
<dbReference type="EMBL" id="JF807313">
    <property type="protein sequence ID" value="AEP25509.1"/>
    <property type="molecule type" value="Genomic_DNA"/>
</dbReference>
<dbReference type="InterPro" id="IPR036388">
    <property type="entry name" value="WH-like_DNA-bd_sf"/>
</dbReference>
<evidence type="ECO:0000313" key="2">
    <source>
        <dbReference type="EMBL" id="AEP25509.1"/>
    </source>
</evidence>
<dbReference type="AlphaFoldDB" id="G4XGN6"/>
<feature type="domain" description="Plasmid replication protein RepL" evidence="1">
    <location>
        <begin position="32"/>
        <end position="174"/>
    </location>
</feature>
<gene>
    <name evidence="2" type="primary">repA</name>
</gene>
<keyword evidence="2" id="KW-0614">Plasmid</keyword>
<evidence type="ECO:0000259" key="1">
    <source>
        <dbReference type="Pfam" id="PF05732"/>
    </source>
</evidence>
<reference evidence="2" key="1">
    <citation type="journal article" date="2012" name="FEMS Microbiol. Lett.">
        <title>Variability of putative rep gene cassettes in Selenomonas ruminantium plasmids.</title>
        <authorList>
            <person name="Fecskeova L."/>
            <person name="Ivan J."/>
            <person name="Javorsky P."/>
            <person name="Pristas P."/>
        </authorList>
    </citation>
    <scope>NUCLEOTIDE SEQUENCE</scope>
    <source>
        <strain evidence="2">18D</strain>
        <plasmid evidence="2">pSRD18</plasmid>
    </source>
</reference>
<protein>
    <submittedName>
        <fullName evidence="2">Replication protein</fullName>
    </submittedName>
</protein>
<proteinExistence type="predicted"/>
<accession>G4XGN6</accession>
<dbReference type="SUPFAM" id="SSF46785">
    <property type="entry name" value="Winged helix' DNA-binding domain"/>
    <property type="match status" value="1"/>
</dbReference>
<geneLocation type="plasmid" evidence="2">
    <name>pSRD18</name>
</geneLocation>
<name>G4XGN6_SELRU</name>
<organism evidence="2">
    <name type="scientific">Selenomonas ruminantium</name>
    <dbReference type="NCBI Taxonomy" id="971"/>
    <lineage>
        <taxon>Bacteria</taxon>
        <taxon>Bacillati</taxon>
        <taxon>Bacillota</taxon>
        <taxon>Negativicutes</taxon>
        <taxon>Selenomonadales</taxon>
        <taxon>Selenomonadaceae</taxon>
        <taxon>Selenomonas</taxon>
    </lineage>
</organism>
<sequence>MPYQNKQNETLYRGRSKWLQVPDNYEAKPGENVIETDDVIKKVERNGFEITYLSYFFDLFDQLAGKKYAVVKYILQNKSSDNTLIITNRELANKCKVGINTVTDTLKLLKNAGLIETRTGAIMLNPKLAHRGKVGKERYLLQKFTAFTETEKPIHVIDTDEPNEKDEINLFGDEQLGM</sequence>
<dbReference type="GO" id="GO:0006276">
    <property type="term" value="P:plasmid maintenance"/>
    <property type="evidence" value="ECO:0007669"/>
    <property type="project" value="InterPro"/>
</dbReference>
<dbReference type="GO" id="GO:0006260">
    <property type="term" value="P:DNA replication"/>
    <property type="evidence" value="ECO:0007669"/>
    <property type="project" value="InterPro"/>
</dbReference>
<dbReference type="Pfam" id="PF05732">
    <property type="entry name" value="RepL"/>
    <property type="match status" value="1"/>
</dbReference>
<dbReference type="InterPro" id="IPR036390">
    <property type="entry name" value="WH_DNA-bd_sf"/>
</dbReference>